<dbReference type="GeneID" id="73330742"/>
<protein>
    <submittedName>
        <fullName evidence="2">Uncharacterized protein</fullName>
    </submittedName>
</protein>
<proteinExistence type="predicted"/>
<dbReference type="Proteomes" id="UP001055115">
    <property type="component" value="Unassembled WGS sequence"/>
</dbReference>
<dbReference type="EMBL" id="BQXU01000031">
    <property type="protein sequence ID" value="GKT49759.1"/>
    <property type="molecule type" value="Genomic_DNA"/>
</dbReference>
<feature type="compositionally biased region" description="Polar residues" evidence="1">
    <location>
        <begin position="111"/>
        <end position="120"/>
    </location>
</feature>
<evidence type="ECO:0000313" key="3">
    <source>
        <dbReference type="Proteomes" id="UP001055115"/>
    </source>
</evidence>
<evidence type="ECO:0000256" key="1">
    <source>
        <dbReference type="SAM" id="MobiDB-lite"/>
    </source>
</evidence>
<feature type="region of interest" description="Disordered" evidence="1">
    <location>
        <begin position="84"/>
        <end position="120"/>
    </location>
</feature>
<sequence length="120" mass="13475">MRHVQVLEILDQTVETMAKKEFSVNYFKLDWEVQAFVEKLKMSMLDVGLLSSPEDGVEKCIEKPDTAGLLGQAIEKAILGTADQSFVSRMTNPPEEKSDASWSDTEEMESTDTPNEVDNM</sequence>
<dbReference type="RefSeq" id="XP_049132109.1">
    <property type="nucleotide sequence ID" value="XM_049276152.1"/>
</dbReference>
<accession>A0AA37PCP1</accession>
<comment type="caution">
    <text evidence="2">The sequence shown here is derived from an EMBL/GenBank/DDBJ whole genome shotgun (WGS) entry which is preliminary data.</text>
</comment>
<organism evidence="2 3">
    <name type="scientific">Colletotrichum spaethianum</name>
    <dbReference type="NCBI Taxonomy" id="700344"/>
    <lineage>
        <taxon>Eukaryota</taxon>
        <taxon>Fungi</taxon>
        <taxon>Dikarya</taxon>
        <taxon>Ascomycota</taxon>
        <taxon>Pezizomycotina</taxon>
        <taxon>Sordariomycetes</taxon>
        <taxon>Hypocreomycetidae</taxon>
        <taxon>Glomerellales</taxon>
        <taxon>Glomerellaceae</taxon>
        <taxon>Colletotrichum</taxon>
        <taxon>Colletotrichum spaethianum species complex</taxon>
    </lineage>
</organism>
<name>A0AA37PCP1_9PEZI</name>
<keyword evidence="3" id="KW-1185">Reference proteome</keyword>
<dbReference type="AlphaFoldDB" id="A0AA37PCP1"/>
<reference evidence="2 3" key="1">
    <citation type="submission" date="2022-03" db="EMBL/GenBank/DDBJ databases">
        <title>Genome data of Colletotrichum spp.</title>
        <authorList>
            <person name="Utami Y.D."/>
            <person name="Hiruma K."/>
        </authorList>
    </citation>
    <scope>NUCLEOTIDE SEQUENCE [LARGE SCALE GENOMIC DNA]</scope>
    <source>
        <strain evidence="2 3">MAFF 239500</strain>
    </source>
</reference>
<evidence type="ECO:0000313" key="2">
    <source>
        <dbReference type="EMBL" id="GKT49759.1"/>
    </source>
</evidence>
<gene>
    <name evidence="2" type="ORF">ColSpa_09940</name>
</gene>